<name>A0A1I7EQY4_9BURK</name>
<gene>
    <name evidence="2" type="ORF">SAMN05192563_105219</name>
</gene>
<dbReference type="SUPFAM" id="SSF52540">
    <property type="entry name" value="P-loop containing nucleoside triphosphate hydrolases"/>
    <property type="match status" value="1"/>
</dbReference>
<protein>
    <submittedName>
        <fullName evidence="2">TniB protein</fullName>
    </submittedName>
</protein>
<dbReference type="InterPro" id="IPR049945">
    <property type="entry name" value="AAA_22"/>
</dbReference>
<dbReference type="GO" id="GO:0016887">
    <property type="term" value="F:ATP hydrolysis activity"/>
    <property type="evidence" value="ECO:0007669"/>
    <property type="project" value="InterPro"/>
</dbReference>
<dbReference type="Proteomes" id="UP000198844">
    <property type="component" value="Unassembled WGS sequence"/>
</dbReference>
<evidence type="ECO:0000313" key="3">
    <source>
        <dbReference type="Proteomes" id="UP000198844"/>
    </source>
</evidence>
<dbReference type="Pfam" id="PF13401">
    <property type="entry name" value="AAA_22"/>
    <property type="match status" value="1"/>
</dbReference>
<feature type="domain" description="ORC1/DEAH AAA+ ATPase" evidence="1">
    <location>
        <begin position="134"/>
        <end position="281"/>
    </location>
</feature>
<reference evidence="2 3" key="1">
    <citation type="submission" date="2016-10" db="EMBL/GenBank/DDBJ databases">
        <authorList>
            <person name="de Groot N.N."/>
        </authorList>
    </citation>
    <scope>NUCLEOTIDE SEQUENCE [LARGE SCALE GENOMIC DNA]</scope>
    <source>
        <strain evidence="2 3">LMG 27731</strain>
    </source>
</reference>
<accession>A0A1I7EQY4</accession>
<sequence length="547" mass="60531">MISQNSAVSTAVTAVYTEQRIPRYRNNPLIAALPPALDDEALGEYLYALPSFEKEQRTWPPFERLHLVAELSSFMSPLQRHVVLGWALDTMLRQGYVGRTPRTAAHVQVFQKLYEAQQAGKAFSPVDDLKHVTSQNSSALIGVSGQGKTTTLRRLMRRYPQAIHHPDLDITQITYIHIETPADGASIKGLAHSILRKIDQLVPDGNYYQKYGKGTMSVETILNHVARVMHMHCVGLLIVDEVQNLRHGGKNMQKLMAVLVSASNELGVPILFVGTNRAIKVLGLDFSQGRRSVGSGFPEWGHLSASHDLKEPLEWEDFITTLWTFQWLKNPVELTQALADLLFYYSQGIIDIAIKLFACCQWQAIIDGSETITAQTFAFVWNRDFTRVQPMIDAYRSGDATLLDQYGDIAPVKFSNLLDGALNKFEGLRNQKASVRPGHQDFAPAIASALVSIGVDKDRALNIADAVEAQGKADTVLDGAKAAIELIKPHKSTRRAKAKTASSVAQELAPDDYRKAINDSIVKGNTIFENLLSMGAVCNLDSLLELE</sequence>
<dbReference type="AlphaFoldDB" id="A0A1I7EQY4"/>
<organism evidence="2 3">
    <name type="scientific">Paraburkholderia aspalathi</name>
    <dbReference type="NCBI Taxonomy" id="1324617"/>
    <lineage>
        <taxon>Bacteria</taxon>
        <taxon>Pseudomonadati</taxon>
        <taxon>Pseudomonadota</taxon>
        <taxon>Betaproteobacteria</taxon>
        <taxon>Burkholderiales</taxon>
        <taxon>Burkholderiaceae</taxon>
        <taxon>Paraburkholderia</taxon>
    </lineage>
</organism>
<evidence type="ECO:0000313" key="2">
    <source>
        <dbReference type="EMBL" id="SFU26329.1"/>
    </source>
</evidence>
<dbReference type="Gene3D" id="3.40.50.300">
    <property type="entry name" value="P-loop containing nucleotide triphosphate hydrolases"/>
    <property type="match status" value="1"/>
</dbReference>
<evidence type="ECO:0000259" key="1">
    <source>
        <dbReference type="Pfam" id="PF13401"/>
    </source>
</evidence>
<dbReference type="InterPro" id="IPR027417">
    <property type="entry name" value="P-loop_NTPase"/>
</dbReference>
<dbReference type="EMBL" id="FPBH01000052">
    <property type="protein sequence ID" value="SFU26329.1"/>
    <property type="molecule type" value="Genomic_DNA"/>
</dbReference>
<proteinExistence type="predicted"/>
<dbReference type="RefSeq" id="WP_244179592.1">
    <property type="nucleotide sequence ID" value="NZ_FPBH01000052.1"/>
</dbReference>